<organism evidence="1 2">
    <name type="scientific">Pseudomonas jessenii</name>
    <dbReference type="NCBI Taxonomy" id="77298"/>
    <lineage>
        <taxon>Bacteria</taxon>
        <taxon>Pseudomonadati</taxon>
        <taxon>Pseudomonadota</taxon>
        <taxon>Gammaproteobacteria</taxon>
        <taxon>Pseudomonadales</taxon>
        <taxon>Pseudomonadaceae</taxon>
        <taxon>Pseudomonas</taxon>
    </lineage>
</organism>
<protein>
    <submittedName>
        <fullName evidence="1">Glycosyltransferase involved in cell wall biosynthesis</fullName>
    </submittedName>
</protein>
<dbReference type="Pfam" id="PF13692">
    <property type="entry name" value="Glyco_trans_1_4"/>
    <property type="match status" value="1"/>
</dbReference>
<accession>A0A370S3F1</accession>
<dbReference type="Gene3D" id="3.40.50.2000">
    <property type="entry name" value="Glycogen Phosphorylase B"/>
    <property type="match status" value="1"/>
</dbReference>
<dbReference type="Proteomes" id="UP000255365">
    <property type="component" value="Unassembled WGS sequence"/>
</dbReference>
<keyword evidence="1" id="KW-0808">Transferase</keyword>
<proteinExistence type="predicted"/>
<dbReference type="RefSeq" id="WP_115148123.1">
    <property type="nucleotide sequence ID" value="NZ_QRAV01000020.1"/>
</dbReference>
<dbReference type="EMBL" id="QRAV01000020">
    <property type="protein sequence ID" value="RDL14277.1"/>
    <property type="molecule type" value="Genomic_DNA"/>
</dbReference>
<evidence type="ECO:0000313" key="1">
    <source>
        <dbReference type="EMBL" id="RDL14277.1"/>
    </source>
</evidence>
<evidence type="ECO:0000313" key="2">
    <source>
        <dbReference type="Proteomes" id="UP000255365"/>
    </source>
</evidence>
<sequence>MSQPATKVLVIGYVWPEPRSSAASGHVMQILETFLAQGWDITFSSPAGPGEHKADLSALGIREVPIELNNSSFDTFIRDLAPDIVLFDQFMMEEQFGWRVEKYCPDALRVLETSDLQSLRHARHQRQKDRLKINDDQDDFSDLFAPALREEFELMADTDLAKREIAALYRCDLNLMISEVEIDLLVSQFGLPRQLLHWCPLMIESPTAAFRPFEERAHFLSIGNFRHAPNWDAVLWMKTTIWPLIRQQLPQAQLHIYGAYTPPKATALHNAAQGFHIMNWAEDALQVMSAARVCLAPLRFGAGIKGKLVDAMLCGTPSVTTPIGAEGMHGDLPWPGAVTQTASDFANSAVQLYTDEVRWQSSQLAGTVLLNERYPISVHGPALIKKLINYQLNLKQLRASNFIGNMLRHHSHKSTQYMAQWIEAKNRNIAPDSDT</sequence>
<comment type="caution">
    <text evidence="1">The sequence shown here is derived from an EMBL/GenBank/DDBJ whole genome shotgun (WGS) entry which is preliminary data.</text>
</comment>
<gene>
    <name evidence="1" type="ORF">DEU51_12097</name>
</gene>
<name>A0A370S3F1_PSEJE</name>
<reference evidence="1 2" key="1">
    <citation type="submission" date="2018-07" db="EMBL/GenBank/DDBJ databases">
        <title>Genome sequencing of rice bacterial endophytes.</title>
        <authorList>
            <person name="Venturi V."/>
        </authorList>
    </citation>
    <scope>NUCLEOTIDE SEQUENCE [LARGE SCALE GENOMIC DNA]</scope>
    <source>
        <strain evidence="1 2">E2333</strain>
    </source>
</reference>
<dbReference type="SUPFAM" id="SSF53756">
    <property type="entry name" value="UDP-Glycosyltransferase/glycogen phosphorylase"/>
    <property type="match status" value="1"/>
</dbReference>
<dbReference type="AlphaFoldDB" id="A0A370S3F1"/>
<dbReference type="GO" id="GO:0016740">
    <property type="term" value="F:transferase activity"/>
    <property type="evidence" value="ECO:0007669"/>
    <property type="project" value="UniProtKB-KW"/>
</dbReference>